<accession>A0A835FCH2</accession>
<evidence type="ECO:0000256" key="4">
    <source>
        <dbReference type="ARBA" id="ARBA00022741"/>
    </source>
</evidence>
<dbReference type="InterPro" id="IPR058922">
    <property type="entry name" value="WHD_DRP"/>
</dbReference>
<evidence type="ECO:0000259" key="9">
    <source>
        <dbReference type="Pfam" id="PF23598"/>
    </source>
</evidence>
<evidence type="ECO:0000313" key="10">
    <source>
        <dbReference type="EMBL" id="KAF8739384.1"/>
    </source>
</evidence>
<evidence type="ECO:0008006" key="12">
    <source>
        <dbReference type="Google" id="ProtNLM"/>
    </source>
</evidence>
<dbReference type="InterPro" id="IPR038005">
    <property type="entry name" value="RX-like_CC"/>
</dbReference>
<reference evidence="10" key="1">
    <citation type="submission" date="2020-07" db="EMBL/GenBank/DDBJ databases">
        <title>Genome sequence and genetic diversity analysis of an under-domesticated orphan crop, white fonio (Digitaria exilis).</title>
        <authorList>
            <person name="Bennetzen J.L."/>
            <person name="Chen S."/>
            <person name="Ma X."/>
            <person name="Wang X."/>
            <person name="Yssel A.E.J."/>
            <person name="Chaluvadi S.R."/>
            <person name="Johnson M."/>
            <person name="Gangashetty P."/>
            <person name="Hamidou F."/>
            <person name="Sanogo M.D."/>
            <person name="Zwaenepoel A."/>
            <person name="Wallace J."/>
            <person name="Van De Peer Y."/>
            <person name="Van Deynze A."/>
        </authorList>
    </citation>
    <scope>NUCLEOTIDE SEQUENCE</scope>
    <source>
        <tissue evidence="10">Leaves</tissue>
    </source>
</reference>
<dbReference type="Pfam" id="PF23559">
    <property type="entry name" value="WHD_DRP"/>
    <property type="match status" value="1"/>
</dbReference>
<feature type="domain" description="Disease resistance N-terminal" evidence="7">
    <location>
        <begin position="8"/>
        <end position="85"/>
    </location>
</feature>
<comment type="caution">
    <text evidence="10">The sequence shown here is derived from an EMBL/GenBank/DDBJ whole genome shotgun (WGS) entry which is preliminary data.</text>
</comment>
<organism evidence="10 11">
    <name type="scientific">Digitaria exilis</name>
    <dbReference type="NCBI Taxonomy" id="1010633"/>
    <lineage>
        <taxon>Eukaryota</taxon>
        <taxon>Viridiplantae</taxon>
        <taxon>Streptophyta</taxon>
        <taxon>Embryophyta</taxon>
        <taxon>Tracheophyta</taxon>
        <taxon>Spermatophyta</taxon>
        <taxon>Magnoliopsida</taxon>
        <taxon>Liliopsida</taxon>
        <taxon>Poales</taxon>
        <taxon>Poaceae</taxon>
        <taxon>PACMAD clade</taxon>
        <taxon>Panicoideae</taxon>
        <taxon>Panicodae</taxon>
        <taxon>Paniceae</taxon>
        <taxon>Anthephorinae</taxon>
        <taxon>Digitaria</taxon>
    </lineage>
</organism>
<dbReference type="GO" id="GO:0098542">
    <property type="term" value="P:defense response to other organism"/>
    <property type="evidence" value="ECO:0007669"/>
    <property type="project" value="TreeGrafter"/>
</dbReference>
<dbReference type="Proteomes" id="UP000636709">
    <property type="component" value="Unassembled WGS sequence"/>
</dbReference>
<dbReference type="Pfam" id="PF23598">
    <property type="entry name" value="LRR_14"/>
    <property type="match status" value="1"/>
</dbReference>
<feature type="domain" description="Disease resistance protein winged helix" evidence="8">
    <location>
        <begin position="279"/>
        <end position="355"/>
    </location>
</feature>
<dbReference type="PANTHER" id="PTHR23155">
    <property type="entry name" value="DISEASE RESISTANCE PROTEIN RP"/>
    <property type="match status" value="1"/>
</dbReference>
<evidence type="ECO:0000313" key="11">
    <source>
        <dbReference type="Proteomes" id="UP000636709"/>
    </source>
</evidence>
<dbReference type="InterPro" id="IPR041118">
    <property type="entry name" value="Rx_N"/>
</dbReference>
<evidence type="ECO:0000259" key="7">
    <source>
        <dbReference type="Pfam" id="PF18052"/>
    </source>
</evidence>
<keyword evidence="2" id="KW-0433">Leucine-rich repeat</keyword>
<evidence type="ECO:0000256" key="1">
    <source>
        <dbReference type="ARBA" id="ARBA00008894"/>
    </source>
</evidence>
<keyword evidence="6" id="KW-0175">Coiled coil</keyword>
<dbReference type="InterPro" id="IPR032675">
    <property type="entry name" value="LRR_dom_sf"/>
</dbReference>
<evidence type="ECO:0000256" key="6">
    <source>
        <dbReference type="ARBA" id="ARBA00023054"/>
    </source>
</evidence>
<dbReference type="InterPro" id="IPR036388">
    <property type="entry name" value="WH-like_DNA-bd_sf"/>
</dbReference>
<keyword evidence="3" id="KW-0677">Repeat</keyword>
<dbReference type="InterPro" id="IPR055414">
    <property type="entry name" value="LRR_R13L4/SHOC2-like"/>
</dbReference>
<gene>
    <name evidence="10" type="ORF">HU200_013868</name>
</gene>
<evidence type="ECO:0000256" key="3">
    <source>
        <dbReference type="ARBA" id="ARBA00022737"/>
    </source>
</evidence>
<dbReference type="Gene3D" id="3.80.10.10">
    <property type="entry name" value="Ribonuclease Inhibitor"/>
    <property type="match status" value="1"/>
</dbReference>
<dbReference type="AlphaFoldDB" id="A0A835FCH2"/>
<protein>
    <recommendedName>
        <fullName evidence="12">Rx N-terminal domain-containing protein</fullName>
    </recommendedName>
</protein>
<dbReference type="PANTHER" id="PTHR23155:SF1091">
    <property type="entry name" value="EXPRESSED PROTEIN"/>
    <property type="match status" value="1"/>
</dbReference>
<evidence type="ECO:0000256" key="2">
    <source>
        <dbReference type="ARBA" id="ARBA00022614"/>
    </source>
</evidence>
<sequence>MVDQTSGAVSSLLGILSAAVKDEARLLSGVEGDIQFIKDEMDIMNGFLMHLDNTEVVHDEHLRAWMKQVCDIAYMAQDYIELYKRDLTPPEGGGLWASMRHLRLYLQTIPTRHSLAHKIRELKVRVREVGERRLRYDVKLPNVSPKLKPMPVAKDSLIEEKSEDFLRALEEAQEAGGGDVPHHSPSFSRAISMLPSDLVTDEARKLIDHILYMLAGHAHARKMLLCALYTCYPYEIVEKLKILKKRLDVKRAPLPMEVMLFSYDQLPTSYKSCLLYLAVFLEEDSISRTVLIRRWLAEGLVARHEEFQTMEEAGEQCFSELVLRGFLRPTSGTVTISGLKIKRCTIMNESVRDFIIRICESENFVSGTLPIHLRLQDDIRKLVKRPPPQQHQVQKQWPWNFCGNNYCAGGIPKKPQHNVSELTAGDNQTVDQDDGEVMRHPMDEMADKLKRLPQLYLINVLDLEGAKGLTNRHLKTICTKLSLKYLSLRSTEVSRLPRSLSNLWQLETLDIRQTDIRDTDMEHMFLPKLKHLLAGRIVVNDELRLRTVRMPRKLGRGMEILRHVNIVHGKAEVMEKIGRLKQLRKLGVVLDGSKDNIMHFLNTISIMKLSKCLRSLSVWIAEEETASATARGVAVTVPLDYREDIENAPFIPPRLPNKLESLNMKGRLGGSLRRWIKGPDKLSKITLRDTKLTRDGLNALGELKHLRCLRLLRGSYTETEITLRKEEFQDLRLLVIDHVAKIIAFESGAAPKLEKIVWTLDRVEIVKDTIEGIGKLKSLKEFELNCDPNNPGLHHVEETLPRRLLKSGTAFRAHQSS</sequence>
<dbReference type="CDD" id="cd14798">
    <property type="entry name" value="RX-CC_like"/>
    <property type="match status" value="1"/>
</dbReference>
<evidence type="ECO:0000259" key="8">
    <source>
        <dbReference type="Pfam" id="PF23559"/>
    </source>
</evidence>
<proteinExistence type="inferred from homology"/>
<dbReference type="GO" id="GO:0000166">
    <property type="term" value="F:nucleotide binding"/>
    <property type="evidence" value="ECO:0007669"/>
    <property type="project" value="UniProtKB-KW"/>
</dbReference>
<comment type="similarity">
    <text evidence="1">Belongs to the disease resistance NB-LRR family.</text>
</comment>
<keyword evidence="11" id="KW-1185">Reference proteome</keyword>
<keyword evidence="5" id="KW-0611">Plant defense</keyword>
<dbReference type="SUPFAM" id="SSF52047">
    <property type="entry name" value="RNI-like"/>
    <property type="match status" value="1"/>
</dbReference>
<dbReference type="Gene3D" id="1.10.10.10">
    <property type="entry name" value="Winged helix-like DNA-binding domain superfamily/Winged helix DNA-binding domain"/>
    <property type="match status" value="1"/>
</dbReference>
<dbReference type="Pfam" id="PF18052">
    <property type="entry name" value="Rx_N"/>
    <property type="match status" value="1"/>
</dbReference>
<keyword evidence="4" id="KW-0547">Nucleotide-binding</keyword>
<name>A0A835FCH2_9POAL</name>
<dbReference type="EMBL" id="JACEFO010001343">
    <property type="protein sequence ID" value="KAF8739384.1"/>
    <property type="molecule type" value="Genomic_DNA"/>
</dbReference>
<dbReference type="Gene3D" id="1.20.5.4130">
    <property type="match status" value="1"/>
</dbReference>
<feature type="domain" description="Disease resistance R13L4/SHOC-2-like LRR" evidence="9">
    <location>
        <begin position="449"/>
        <end position="798"/>
    </location>
</feature>
<dbReference type="OrthoDB" id="672526at2759"/>
<evidence type="ECO:0000256" key="5">
    <source>
        <dbReference type="ARBA" id="ARBA00022821"/>
    </source>
</evidence>
<dbReference type="InterPro" id="IPR044974">
    <property type="entry name" value="Disease_R_plants"/>
</dbReference>